<protein>
    <submittedName>
        <fullName evidence="1">Uncharacterized protein</fullName>
    </submittedName>
</protein>
<proteinExistence type="predicted"/>
<dbReference type="Proteomes" id="UP000266067">
    <property type="component" value="Unassembled WGS sequence"/>
</dbReference>
<evidence type="ECO:0000313" key="1">
    <source>
        <dbReference type="EMBL" id="RIV32848.1"/>
    </source>
</evidence>
<sequence length="124" mass="13495">MPGIHKSTFDIRILFIALLAGLLLVAPCKVRNSLEHALGLEKSEVSNKIKTTVSTSCASYEAVQHSESTTSHQLDIATALLPAVATPSYFTASNSGKNLYAAEKQSFASVVPLYILYRQFKIYS</sequence>
<reference evidence="1 2" key="1">
    <citation type="submission" date="2018-08" db="EMBL/GenBank/DDBJ databases">
        <title>Proposal of Muricauda 72 sp.nov. and Muricauda NH166 sp.nov., isolated from seawater.</title>
        <authorList>
            <person name="Cheng H."/>
            <person name="Wu Y.-H."/>
            <person name="Guo L.-L."/>
            <person name="Xu X.-W."/>
        </authorList>
    </citation>
    <scope>NUCLEOTIDE SEQUENCE [LARGE SCALE GENOMIC DNA]</scope>
    <source>
        <strain evidence="1 2">KCTC 22173</strain>
    </source>
</reference>
<dbReference type="EMBL" id="QXFH01000072">
    <property type="protein sequence ID" value="RIV32848.1"/>
    <property type="molecule type" value="Genomic_DNA"/>
</dbReference>
<comment type="caution">
    <text evidence="1">The sequence shown here is derived from an EMBL/GenBank/DDBJ whole genome shotgun (WGS) entry which is preliminary data.</text>
</comment>
<keyword evidence="2" id="KW-1185">Reference proteome</keyword>
<evidence type="ECO:0000313" key="2">
    <source>
        <dbReference type="Proteomes" id="UP000266067"/>
    </source>
</evidence>
<dbReference type="AlphaFoldDB" id="A0A3A1N5Z5"/>
<organism evidence="1 2">
    <name type="scientific">Flagellimonas lutimaris</name>
    <dbReference type="NCBI Taxonomy" id="475082"/>
    <lineage>
        <taxon>Bacteria</taxon>
        <taxon>Pseudomonadati</taxon>
        <taxon>Bacteroidota</taxon>
        <taxon>Flavobacteriia</taxon>
        <taxon>Flavobacteriales</taxon>
        <taxon>Flavobacteriaceae</taxon>
        <taxon>Flagellimonas</taxon>
    </lineage>
</organism>
<dbReference type="OrthoDB" id="1442510at2"/>
<name>A0A3A1N5Z5_9FLAO</name>
<gene>
    <name evidence="1" type="ORF">D2V08_10480</name>
</gene>
<dbReference type="RefSeq" id="WP_119608114.1">
    <property type="nucleotide sequence ID" value="NZ_QXFH01000072.1"/>
</dbReference>
<accession>A0A3A1N5Z5</accession>